<dbReference type="InterPro" id="IPR050905">
    <property type="entry name" value="Plant_NBS-LRR"/>
</dbReference>
<gene>
    <name evidence="3" type="ORF">CXB51_010034</name>
</gene>
<name>A0A8J5Z083_9ROSI</name>
<feature type="domain" description="Disease resistance protein At4g27190-like leucine-rich repeats" evidence="2">
    <location>
        <begin position="2"/>
        <end position="63"/>
    </location>
</feature>
<evidence type="ECO:0000313" key="4">
    <source>
        <dbReference type="Proteomes" id="UP000701853"/>
    </source>
</evidence>
<accession>A0A8J5Z083</accession>
<evidence type="ECO:0000259" key="2">
    <source>
        <dbReference type="Pfam" id="PF23247"/>
    </source>
</evidence>
<comment type="caution">
    <text evidence="3">The sequence shown here is derived from an EMBL/GenBank/DDBJ whole genome shotgun (WGS) entry which is preliminary data.</text>
</comment>
<reference evidence="3 4" key="1">
    <citation type="journal article" date="2021" name="bioRxiv">
        <title>The Gossypium anomalum genome as a resource for cotton improvement and evolutionary analysis of hybrid incompatibility.</title>
        <authorList>
            <person name="Grover C.E."/>
            <person name="Yuan D."/>
            <person name="Arick M.A."/>
            <person name="Miller E.R."/>
            <person name="Hu G."/>
            <person name="Peterson D.G."/>
            <person name="Wendel J.F."/>
            <person name="Udall J.A."/>
        </authorList>
    </citation>
    <scope>NUCLEOTIDE SEQUENCE [LARGE SCALE GENOMIC DNA]</scope>
    <source>
        <strain evidence="3">JFW-Udall</strain>
        <tissue evidence="3">Leaf</tissue>
    </source>
</reference>
<dbReference type="EMBL" id="JAHUZN010000005">
    <property type="protein sequence ID" value="KAG8492617.1"/>
    <property type="molecule type" value="Genomic_DNA"/>
</dbReference>
<dbReference type="Gene3D" id="3.80.10.10">
    <property type="entry name" value="Ribonuclease Inhibitor"/>
    <property type="match status" value="2"/>
</dbReference>
<keyword evidence="4" id="KW-1185">Reference proteome</keyword>
<dbReference type="AlphaFoldDB" id="A0A8J5Z083"/>
<evidence type="ECO:0000313" key="3">
    <source>
        <dbReference type="EMBL" id="KAG8492617.1"/>
    </source>
</evidence>
<dbReference type="Proteomes" id="UP000701853">
    <property type="component" value="Chromosome 5"/>
</dbReference>
<dbReference type="SUPFAM" id="SSF52047">
    <property type="entry name" value="RNI-like"/>
    <property type="match status" value="1"/>
</dbReference>
<dbReference type="PANTHER" id="PTHR33463:SF117">
    <property type="entry name" value="CC-NBS-LRR RESISTANCE PROTEIN"/>
    <property type="match status" value="1"/>
</dbReference>
<dbReference type="InterPro" id="IPR032675">
    <property type="entry name" value="LRR_dom_sf"/>
</dbReference>
<dbReference type="InterPro" id="IPR057135">
    <property type="entry name" value="At4g27190-like_LRR"/>
</dbReference>
<dbReference type="Pfam" id="PF23247">
    <property type="entry name" value="LRR_RPS2"/>
    <property type="match status" value="2"/>
</dbReference>
<protein>
    <recommendedName>
        <fullName evidence="2">Disease resistance protein At4g27190-like leucine-rich repeats domain-containing protein</fullName>
    </recommendedName>
</protein>
<evidence type="ECO:0000256" key="1">
    <source>
        <dbReference type="ARBA" id="ARBA00022821"/>
    </source>
</evidence>
<sequence length="208" mass="23305">MANLISLQLGSFPELSCIWNGSNHCINLTTLKLSDCKKLRYIFSPTTARNLSHLVDIFIEGCEEIEQPILAEDQVSSSSSSNAGLQPISFPKFTNITVTNCGNLKSLFPFGFVHVLSKLECLLVERNSKLEQVFELEDEVEIAVGEEMKFDILRSLTLEELPNLIHFGPKGYHFVLPALIKLKVRDCPKLTTGFSINSQNFVHCETKV</sequence>
<proteinExistence type="predicted"/>
<dbReference type="OrthoDB" id="998547at2759"/>
<feature type="domain" description="Disease resistance protein At4g27190-like leucine-rich repeats" evidence="2">
    <location>
        <begin position="75"/>
        <end position="196"/>
    </location>
</feature>
<dbReference type="PANTHER" id="PTHR33463">
    <property type="entry name" value="NB-ARC DOMAIN-CONTAINING PROTEIN-RELATED"/>
    <property type="match status" value="1"/>
</dbReference>
<keyword evidence="1" id="KW-0611">Plant defense</keyword>
<organism evidence="3 4">
    <name type="scientific">Gossypium anomalum</name>
    <dbReference type="NCBI Taxonomy" id="47600"/>
    <lineage>
        <taxon>Eukaryota</taxon>
        <taxon>Viridiplantae</taxon>
        <taxon>Streptophyta</taxon>
        <taxon>Embryophyta</taxon>
        <taxon>Tracheophyta</taxon>
        <taxon>Spermatophyta</taxon>
        <taxon>Magnoliopsida</taxon>
        <taxon>eudicotyledons</taxon>
        <taxon>Gunneridae</taxon>
        <taxon>Pentapetalae</taxon>
        <taxon>rosids</taxon>
        <taxon>malvids</taxon>
        <taxon>Malvales</taxon>
        <taxon>Malvaceae</taxon>
        <taxon>Malvoideae</taxon>
        <taxon>Gossypium</taxon>
    </lineage>
</organism>